<comment type="caution">
    <text evidence="7">Lacks conserved residue(s) required for the propagation of feature annotation.</text>
</comment>
<accession>A5DUS5</accession>
<reference evidence="9 10" key="1">
    <citation type="journal article" date="2009" name="Nature">
        <title>Evolution of pathogenicity and sexual reproduction in eight Candida genomes.</title>
        <authorList>
            <person name="Butler G."/>
            <person name="Rasmussen M.D."/>
            <person name="Lin M.F."/>
            <person name="Santos M.A."/>
            <person name="Sakthikumar S."/>
            <person name="Munro C.A."/>
            <person name="Rheinbay E."/>
            <person name="Grabherr M."/>
            <person name="Forche A."/>
            <person name="Reedy J.L."/>
            <person name="Agrafioti I."/>
            <person name="Arnaud M.B."/>
            <person name="Bates S."/>
            <person name="Brown A.J."/>
            <person name="Brunke S."/>
            <person name="Costanzo M.C."/>
            <person name="Fitzpatrick D.A."/>
            <person name="de Groot P.W."/>
            <person name="Harris D."/>
            <person name="Hoyer L.L."/>
            <person name="Hube B."/>
            <person name="Klis F.M."/>
            <person name="Kodira C."/>
            <person name="Lennard N."/>
            <person name="Logue M.E."/>
            <person name="Martin R."/>
            <person name="Neiman A.M."/>
            <person name="Nikolaou E."/>
            <person name="Quail M.A."/>
            <person name="Quinn J."/>
            <person name="Santos M.C."/>
            <person name="Schmitzberger F.F."/>
            <person name="Sherlock G."/>
            <person name="Shah P."/>
            <person name="Silverstein K.A."/>
            <person name="Skrzypek M.S."/>
            <person name="Soll D."/>
            <person name="Staggs R."/>
            <person name="Stansfield I."/>
            <person name="Stumpf M.P."/>
            <person name="Sudbery P.E."/>
            <person name="Srikantha T."/>
            <person name="Zeng Q."/>
            <person name="Berman J."/>
            <person name="Berriman M."/>
            <person name="Heitman J."/>
            <person name="Gow N.A."/>
            <person name="Lorenz M.C."/>
            <person name="Birren B.W."/>
            <person name="Kellis M."/>
            <person name="Cuomo C.A."/>
        </authorList>
    </citation>
    <scope>NUCLEOTIDE SEQUENCE [LARGE SCALE GENOMIC DNA]</scope>
    <source>
        <strain evidence="10">ATCC 11503 / BCRC 21390 / CBS 2605 / JCM 1781 / NBRC 1676 / NRRL YB-4239</strain>
    </source>
</reference>
<evidence type="ECO:0000256" key="7">
    <source>
        <dbReference type="PROSITE-ProRule" id="PRU01026"/>
    </source>
</evidence>
<proteinExistence type="inferred from homology"/>
<dbReference type="EC" id="2.1.1.-" evidence="8"/>
<dbReference type="KEGG" id="lel:PVL30_001076"/>
<dbReference type="eggNOG" id="ENOG502QY7G">
    <property type="taxonomic scope" value="Eukaryota"/>
</dbReference>
<evidence type="ECO:0000256" key="8">
    <source>
        <dbReference type="RuleBase" id="RU362106"/>
    </source>
</evidence>
<dbReference type="PANTHER" id="PTHR11727">
    <property type="entry name" value="DIMETHYLADENOSINE TRANSFERASE"/>
    <property type="match status" value="1"/>
</dbReference>
<evidence type="ECO:0000313" key="9">
    <source>
        <dbReference type="EMBL" id="EDK42933.1"/>
    </source>
</evidence>
<keyword evidence="4 7" id="KW-0949">S-adenosyl-L-methionine</keyword>
<dbReference type="SUPFAM" id="SSF53335">
    <property type="entry name" value="S-adenosyl-L-methionine-dependent methyltransferases"/>
    <property type="match status" value="1"/>
</dbReference>
<keyword evidence="10" id="KW-1185">Reference proteome</keyword>
<dbReference type="InterPro" id="IPR029063">
    <property type="entry name" value="SAM-dependent_MTases_sf"/>
</dbReference>
<dbReference type="GO" id="GO:0034245">
    <property type="term" value="C:mitochondrial DNA-directed RNA polymerase complex"/>
    <property type="evidence" value="ECO:0007669"/>
    <property type="project" value="TreeGrafter"/>
</dbReference>
<dbReference type="HOGENOM" id="CLU_034228_0_0_1"/>
<dbReference type="AlphaFoldDB" id="A5DUS5"/>
<dbReference type="VEuPathDB" id="FungiDB:LELG_01111"/>
<dbReference type="InParanoid" id="A5DUS5"/>
<feature type="binding site" evidence="7">
    <location>
        <position position="152"/>
    </location>
    <ligand>
        <name>S-adenosyl-L-methionine</name>
        <dbReference type="ChEBI" id="CHEBI:59789"/>
    </ligand>
</feature>
<evidence type="ECO:0000313" key="10">
    <source>
        <dbReference type="Proteomes" id="UP000001996"/>
    </source>
</evidence>
<dbReference type="GO" id="GO:0034246">
    <property type="term" value="F:mitochondrial transcription factor activity"/>
    <property type="evidence" value="ECO:0007669"/>
    <property type="project" value="TreeGrafter"/>
</dbReference>
<dbReference type="PROSITE" id="PS51689">
    <property type="entry name" value="SAM_RNA_A_N6_MT"/>
    <property type="match status" value="1"/>
</dbReference>
<feature type="binding site" evidence="7">
    <location>
        <position position="31"/>
    </location>
    <ligand>
        <name>S-adenosyl-L-methionine</name>
        <dbReference type="ChEBI" id="CHEBI:59789"/>
    </ligand>
</feature>
<sequence>MALSVALRSLNPALKSFAEATPRYAYGGIHIKSPEACQRIIDRLDLRDKYNSSKLDILDIYPGYGQFSTMLNYELKPRNHVIFEPRKDLTTYWENRLAHLKDTTGNAENFKMSNLNPYFWSTYANIYRNDVIPPTTVKSYDKMHDELLVVANWTGRGEESIIAQWMHCCGNRNWLAQYGKVRLVVFCLPESAQKFTAMPGNKKRKRSSLIRELYTEMNLVGIEQSDFQTGEGYDPRTLVKDQPVVISKSETLRDKDIAVIEMSTGKYTSNQISNIMHLLSQMFHNSHPIRDSLPRFGPGGEYLEKLIPAEILDKGGFHLTAEDVLEISAAYEKWPFKPPIEDTIDIEEDIDGF</sequence>
<dbReference type="Gene3D" id="1.10.8.100">
    <property type="entry name" value="Ribosomal RNA adenine dimethylase-like, domain 2"/>
    <property type="match status" value="1"/>
</dbReference>
<dbReference type="PANTHER" id="PTHR11727:SF17">
    <property type="entry name" value="DIMETHYLADENOSINE TRANSFERASE 1, MITOCHONDRIAL"/>
    <property type="match status" value="1"/>
</dbReference>
<keyword evidence="2 7" id="KW-0489">Methyltransferase</keyword>
<dbReference type="GO" id="GO:0006391">
    <property type="term" value="P:transcription initiation at mitochondrial promoter"/>
    <property type="evidence" value="ECO:0007669"/>
    <property type="project" value="TreeGrafter"/>
</dbReference>
<dbReference type="OMA" id="WDYVTKH"/>
<dbReference type="EMBL" id="CH981524">
    <property type="protein sequence ID" value="EDK42933.1"/>
    <property type="molecule type" value="Genomic_DNA"/>
</dbReference>
<dbReference type="Pfam" id="PF00398">
    <property type="entry name" value="RrnaAD"/>
    <property type="match status" value="1"/>
</dbReference>
<protein>
    <recommendedName>
        <fullName evidence="8">rRNA adenine N(6)-methyltransferase</fullName>
        <ecNumber evidence="8">2.1.1.-</ecNumber>
    </recommendedName>
</protein>
<keyword evidence="5 7" id="KW-0694">RNA-binding</keyword>
<dbReference type="InterPro" id="IPR023165">
    <property type="entry name" value="rRNA_Ade_diMease-like_C"/>
</dbReference>
<evidence type="ECO:0000256" key="6">
    <source>
        <dbReference type="ARBA" id="ARBA00024915"/>
    </source>
</evidence>
<dbReference type="InterPro" id="IPR001737">
    <property type="entry name" value="KsgA/Erm"/>
</dbReference>
<dbReference type="GO" id="GO:0000179">
    <property type="term" value="F:rRNA (adenine-N6,N6-)-dimethyltransferase activity"/>
    <property type="evidence" value="ECO:0007669"/>
    <property type="project" value="UniProtKB-UniRule"/>
</dbReference>
<dbReference type="OrthoDB" id="16079at2759"/>
<comment type="function">
    <text evidence="6">Mitochondrial transcription factor that confers selective promoter recognition on the core subunit of the yeast mitochondrial RNA polymerase. Interacts with DNA in a non-specific manner.</text>
</comment>
<organism evidence="9 10">
    <name type="scientific">Lodderomyces elongisporus (strain ATCC 11503 / CBS 2605 / JCM 1781 / NBRC 1676 / NRRL YB-4239)</name>
    <name type="common">Yeast</name>
    <name type="synonym">Saccharomyces elongisporus</name>
    <dbReference type="NCBI Taxonomy" id="379508"/>
    <lineage>
        <taxon>Eukaryota</taxon>
        <taxon>Fungi</taxon>
        <taxon>Dikarya</taxon>
        <taxon>Ascomycota</taxon>
        <taxon>Saccharomycotina</taxon>
        <taxon>Pichiomycetes</taxon>
        <taxon>Debaryomycetaceae</taxon>
        <taxon>Candida/Lodderomyces clade</taxon>
        <taxon>Lodderomyces</taxon>
    </lineage>
</organism>
<dbReference type="GO" id="GO:0003723">
    <property type="term" value="F:RNA binding"/>
    <property type="evidence" value="ECO:0007669"/>
    <property type="project" value="UniProtKB-UniRule"/>
</dbReference>
<evidence type="ECO:0000256" key="3">
    <source>
        <dbReference type="ARBA" id="ARBA00022679"/>
    </source>
</evidence>
<evidence type="ECO:0000256" key="4">
    <source>
        <dbReference type="ARBA" id="ARBA00022691"/>
    </source>
</evidence>
<dbReference type="GeneID" id="5235707"/>
<evidence type="ECO:0000256" key="2">
    <source>
        <dbReference type="ARBA" id="ARBA00022603"/>
    </source>
</evidence>
<evidence type="ECO:0000256" key="5">
    <source>
        <dbReference type="ARBA" id="ARBA00022884"/>
    </source>
</evidence>
<dbReference type="FunCoup" id="A5DUS5">
    <property type="interactions" value="16"/>
</dbReference>
<dbReference type="Gene3D" id="3.40.50.150">
    <property type="entry name" value="Vaccinia Virus protein VP39"/>
    <property type="match status" value="1"/>
</dbReference>
<comment type="subcellular location">
    <subcellularLocation>
        <location evidence="1">Mitochondrion</location>
    </subcellularLocation>
</comment>
<evidence type="ECO:0000256" key="1">
    <source>
        <dbReference type="ARBA" id="ARBA00004173"/>
    </source>
</evidence>
<name>A5DUS5_LODEL</name>
<dbReference type="GO" id="GO:0005759">
    <property type="term" value="C:mitochondrial matrix"/>
    <property type="evidence" value="ECO:0007669"/>
    <property type="project" value="TreeGrafter"/>
</dbReference>
<comment type="similarity">
    <text evidence="7 8">Belongs to the class I-like SAM-binding methyltransferase superfamily. rRNA adenine N(6)-methyltransferase family.</text>
</comment>
<keyword evidence="3 7" id="KW-0808">Transferase</keyword>
<dbReference type="Proteomes" id="UP000001996">
    <property type="component" value="Unassembled WGS sequence"/>
</dbReference>
<keyword evidence="8" id="KW-0698">rRNA processing</keyword>
<gene>
    <name evidence="9" type="ORF">LELG_01111</name>
</gene>
<feature type="binding site" evidence="7">
    <location>
        <position position="84"/>
    </location>
    <ligand>
        <name>S-adenosyl-L-methionine</name>
        <dbReference type="ChEBI" id="CHEBI:59789"/>
    </ligand>
</feature>